<evidence type="ECO:0000259" key="1">
    <source>
        <dbReference type="Pfam" id="PF13508"/>
    </source>
</evidence>
<evidence type="ECO:0000313" key="2">
    <source>
        <dbReference type="EMBL" id="KAJ7689915.1"/>
    </source>
</evidence>
<dbReference type="Pfam" id="PF13508">
    <property type="entry name" value="Acetyltransf_7"/>
    <property type="match status" value="1"/>
</dbReference>
<dbReference type="InterPro" id="IPR000182">
    <property type="entry name" value="GNAT_dom"/>
</dbReference>
<dbReference type="AlphaFoldDB" id="A0AAD7GDX5"/>
<reference evidence="2" key="1">
    <citation type="submission" date="2023-03" db="EMBL/GenBank/DDBJ databases">
        <title>Massive genome expansion in bonnet fungi (Mycena s.s.) driven by repeated elements and novel gene families across ecological guilds.</title>
        <authorList>
            <consortium name="Lawrence Berkeley National Laboratory"/>
            <person name="Harder C.B."/>
            <person name="Miyauchi S."/>
            <person name="Viragh M."/>
            <person name="Kuo A."/>
            <person name="Thoen E."/>
            <person name="Andreopoulos B."/>
            <person name="Lu D."/>
            <person name="Skrede I."/>
            <person name="Drula E."/>
            <person name="Henrissat B."/>
            <person name="Morin E."/>
            <person name="Kohler A."/>
            <person name="Barry K."/>
            <person name="LaButti K."/>
            <person name="Morin E."/>
            <person name="Salamov A."/>
            <person name="Lipzen A."/>
            <person name="Mereny Z."/>
            <person name="Hegedus B."/>
            <person name="Baldrian P."/>
            <person name="Stursova M."/>
            <person name="Weitz H."/>
            <person name="Taylor A."/>
            <person name="Grigoriev I.V."/>
            <person name="Nagy L.G."/>
            <person name="Martin F."/>
            <person name="Kauserud H."/>
        </authorList>
    </citation>
    <scope>NUCLEOTIDE SEQUENCE</scope>
    <source>
        <strain evidence="2">CBHHK067</strain>
    </source>
</reference>
<dbReference type="GO" id="GO:0016747">
    <property type="term" value="F:acyltransferase activity, transferring groups other than amino-acyl groups"/>
    <property type="evidence" value="ECO:0007669"/>
    <property type="project" value="InterPro"/>
</dbReference>
<feature type="domain" description="N-acetyltransferase" evidence="1">
    <location>
        <begin position="79"/>
        <end position="131"/>
    </location>
</feature>
<keyword evidence="3" id="KW-1185">Reference proteome</keyword>
<dbReference type="Gene3D" id="3.40.630.30">
    <property type="match status" value="1"/>
</dbReference>
<comment type="caution">
    <text evidence="2">The sequence shown here is derived from an EMBL/GenBank/DDBJ whole genome shotgun (WGS) entry which is preliminary data.</text>
</comment>
<gene>
    <name evidence="2" type="ORF">B0H17DRAFT_1201945</name>
</gene>
<protein>
    <recommendedName>
        <fullName evidence="1">N-acetyltransferase domain-containing protein</fullName>
    </recommendedName>
</protein>
<dbReference type="SUPFAM" id="SSF55729">
    <property type="entry name" value="Acyl-CoA N-acyltransferases (Nat)"/>
    <property type="match status" value="1"/>
</dbReference>
<proteinExistence type="predicted"/>
<accession>A0AAD7GDX5</accession>
<organism evidence="2 3">
    <name type="scientific">Mycena rosella</name>
    <name type="common">Pink bonnet</name>
    <name type="synonym">Agaricus rosellus</name>
    <dbReference type="NCBI Taxonomy" id="1033263"/>
    <lineage>
        <taxon>Eukaryota</taxon>
        <taxon>Fungi</taxon>
        <taxon>Dikarya</taxon>
        <taxon>Basidiomycota</taxon>
        <taxon>Agaricomycotina</taxon>
        <taxon>Agaricomycetes</taxon>
        <taxon>Agaricomycetidae</taxon>
        <taxon>Agaricales</taxon>
        <taxon>Marasmiineae</taxon>
        <taxon>Mycenaceae</taxon>
        <taxon>Mycena</taxon>
    </lineage>
</organism>
<evidence type="ECO:0000313" key="3">
    <source>
        <dbReference type="Proteomes" id="UP001221757"/>
    </source>
</evidence>
<dbReference type="Proteomes" id="UP001221757">
    <property type="component" value="Unassembled WGS sequence"/>
</dbReference>
<sequence>MSGPPRCALRRLALDLHRPRITALDNAENEWLGGSKYSSDAQDSLVLVSTVKSSSSEDRLSLLFEARFWVPRPAGYLPEKDARTAEVPRMIVSATYRRRGVGVRLIPALRCIELYTSESGAQRLYERLGWVVVRVDTLWAGIVRLEQRYFRRPVGAP</sequence>
<dbReference type="InterPro" id="IPR016181">
    <property type="entry name" value="Acyl_CoA_acyltransferase"/>
</dbReference>
<name>A0AAD7GDX5_MYCRO</name>
<dbReference type="EMBL" id="JARKIE010000068">
    <property type="protein sequence ID" value="KAJ7689915.1"/>
    <property type="molecule type" value="Genomic_DNA"/>
</dbReference>